<dbReference type="STRING" id="443152.MDG893_15230"/>
<gene>
    <name evidence="1" type="ORF">MDG893_15230</name>
</gene>
<sequence>MGNEKIVTISYKSADEAAAMAAKINAADRDGEVRVVSNGNALEVATANPLAADLLALFSWVSRSIAQLFRSSDDTSNGSSKGAVSA</sequence>
<proteinExistence type="predicted"/>
<comment type="caution">
    <text evidence="1">The sequence shown here is derived from an EMBL/GenBank/DDBJ whole genome shotgun (WGS) entry which is preliminary data.</text>
</comment>
<protein>
    <submittedName>
        <fullName evidence="1">Reactivating factor for ethanolamine ammonia lyase</fullName>
    </submittedName>
</protein>
<dbReference type="EMBL" id="ABCP01000011">
    <property type="protein sequence ID" value="EDM47954.1"/>
    <property type="molecule type" value="Genomic_DNA"/>
</dbReference>
<evidence type="ECO:0000313" key="1">
    <source>
        <dbReference type="EMBL" id="EDM47954.1"/>
    </source>
</evidence>
<keyword evidence="1" id="KW-0456">Lyase</keyword>
<dbReference type="GO" id="GO:0016829">
    <property type="term" value="F:lyase activity"/>
    <property type="evidence" value="ECO:0007669"/>
    <property type="project" value="UniProtKB-KW"/>
</dbReference>
<accession>A6F041</accession>
<evidence type="ECO:0000313" key="2">
    <source>
        <dbReference type="Proteomes" id="UP000005856"/>
    </source>
</evidence>
<keyword evidence="2" id="KW-1185">Reference proteome</keyword>
<dbReference type="RefSeq" id="WP_007153637.1">
    <property type="nucleotide sequence ID" value="NZ_ABCP01000011.1"/>
</dbReference>
<organism evidence="1 2">
    <name type="scientific">Marinobacter algicola DG893</name>
    <dbReference type="NCBI Taxonomy" id="443152"/>
    <lineage>
        <taxon>Bacteria</taxon>
        <taxon>Pseudomonadati</taxon>
        <taxon>Pseudomonadota</taxon>
        <taxon>Gammaproteobacteria</taxon>
        <taxon>Pseudomonadales</taxon>
        <taxon>Marinobacteraceae</taxon>
        <taxon>Marinobacter</taxon>
    </lineage>
</organism>
<dbReference type="AlphaFoldDB" id="A6F041"/>
<reference evidence="1 2" key="1">
    <citation type="submission" date="2007-06" db="EMBL/GenBank/DDBJ databases">
        <authorList>
            <person name="Green D."/>
            <person name="Ferriera S."/>
            <person name="Johnson J."/>
            <person name="Kravitz S."/>
            <person name="Beeson K."/>
            <person name="Sutton G."/>
            <person name="Rogers Y.-H."/>
            <person name="Friedman R."/>
            <person name="Frazier M."/>
            <person name="Venter J.C."/>
        </authorList>
    </citation>
    <scope>NUCLEOTIDE SEQUENCE [LARGE SCALE GENOMIC DNA]</scope>
    <source>
        <strain evidence="1 2">DG893</strain>
    </source>
</reference>
<name>A6F041_9GAMM</name>
<dbReference type="Proteomes" id="UP000005856">
    <property type="component" value="Unassembled WGS sequence"/>
</dbReference>